<reference evidence="3" key="1">
    <citation type="journal article" date="2020" name="Phytopathology">
        <title>Genome Sequence Resources of Colletotrichum truncatum, C. plurivorum, C. musicola, and C. sojae: Four Species Pathogenic to Soybean (Glycine max).</title>
        <authorList>
            <person name="Rogerio F."/>
            <person name="Boufleur T.R."/>
            <person name="Ciampi-Guillardi M."/>
            <person name="Sukno S.A."/>
            <person name="Thon M.R."/>
            <person name="Massola Junior N.S."/>
            <person name="Baroncelli R."/>
        </authorList>
    </citation>
    <scope>NUCLEOTIDE SEQUENCE</scope>
    <source>
        <strain evidence="3">LFN0074</strain>
    </source>
</reference>
<dbReference type="Proteomes" id="UP000639643">
    <property type="component" value="Unassembled WGS sequence"/>
</dbReference>
<keyword evidence="1 3" id="KW-0378">Hydrolase</keyword>
<keyword evidence="4" id="KW-1185">Reference proteome</keyword>
<organism evidence="3 4">
    <name type="scientific">Colletotrichum musicola</name>
    <dbReference type="NCBI Taxonomy" id="2175873"/>
    <lineage>
        <taxon>Eukaryota</taxon>
        <taxon>Fungi</taxon>
        <taxon>Dikarya</taxon>
        <taxon>Ascomycota</taxon>
        <taxon>Pezizomycotina</taxon>
        <taxon>Sordariomycetes</taxon>
        <taxon>Hypocreomycetidae</taxon>
        <taxon>Glomerellales</taxon>
        <taxon>Glomerellaceae</taxon>
        <taxon>Colletotrichum</taxon>
        <taxon>Colletotrichum orchidearum species complex</taxon>
    </lineage>
</organism>
<proteinExistence type="inferred from homology"/>
<dbReference type="InterPro" id="IPR008928">
    <property type="entry name" value="6-hairpin_glycosidase_sf"/>
</dbReference>
<evidence type="ECO:0000256" key="1">
    <source>
        <dbReference type="ARBA" id="ARBA00022801"/>
    </source>
</evidence>
<accession>A0A8H6IZR2</accession>
<dbReference type="GO" id="GO:0000272">
    <property type="term" value="P:polysaccharide catabolic process"/>
    <property type="evidence" value="ECO:0007669"/>
    <property type="project" value="TreeGrafter"/>
</dbReference>
<gene>
    <name evidence="3" type="ORF">CMUS01_15097</name>
</gene>
<dbReference type="AlphaFoldDB" id="A0A8H6IZR2"/>
<dbReference type="OrthoDB" id="2317065at2759"/>
<dbReference type="PANTHER" id="PTHR36845">
    <property type="entry name" value="HYDROLASE, PUTATIVE (AFU_ORTHOLOGUE AFUA_7G05090)-RELATED"/>
    <property type="match status" value="1"/>
</dbReference>
<evidence type="ECO:0000256" key="2">
    <source>
        <dbReference type="ARBA" id="ARBA00038358"/>
    </source>
</evidence>
<dbReference type="InterPro" id="IPR052369">
    <property type="entry name" value="UG_Glycosaminoglycan_Hydrolase"/>
</dbReference>
<dbReference type="InterPro" id="IPR012341">
    <property type="entry name" value="6hp_glycosidase-like_sf"/>
</dbReference>
<protein>
    <submittedName>
        <fullName evidence="3">Unsaturated glucuronyl hydrolase</fullName>
    </submittedName>
</protein>
<dbReference type="EMBL" id="WIGM01001201">
    <property type="protein sequence ID" value="KAF6803391.1"/>
    <property type="molecule type" value="Genomic_DNA"/>
</dbReference>
<dbReference type="Gene3D" id="1.50.10.10">
    <property type="match status" value="1"/>
</dbReference>
<sequence>MTATAATQIAANGSDLRNGQKETVALDPKSNDARVLSLLYAENITAKVLRVAVENLVENVRASIAFSSSSSKLYPELVPQSGPGVGKYTRRVVDFWTCGFFPGSIWALVDRATKYPQSMRHEDSRLLASLVRERLIELGTKWSQPLHASAARTDTHDLGFMILPSMRPRWELFHDQEALSTILNAAVSLYSRFDPRIGAIRSWDAITWMDDLHIRCKRDNFLVIVDSLCNLELLYYAAAHTGYGYLAEAATAHAATLLRSHLRPERGRKRDGFGGTLYSTIHVVNYAPETGAVRETHTAQGHSPSTTWSRGQAWAVFGYAQVFSWTGRNEFLDAAAGAAEYFLLRLEDAPSCVEVQLNSEAGGGAGAEVSRTLRGGRYVPLWDFDAPVENVDDPLRDASAGLIAANGMLLLTQIMMRRGQPEMADRYLKSALRIVEETLRLCLSEEQCRLEASPHQGVAAVSADPLRGPFQSILRRSTVTWNKSSRSRSGDHGLVYADYYLIEFGNRLLQLGFAPPQPLEAACRSPTWSQRASGPFM</sequence>
<dbReference type="GO" id="GO:0052757">
    <property type="term" value="F:chondroitin hydrolase activity"/>
    <property type="evidence" value="ECO:0007669"/>
    <property type="project" value="TreeGrafter"/>
</dbReference>
<comment type="caution">
    <text evidence="3">The sequence shown here is derived from an EMBL/GenBank/DDBJ whole genome shotgun (WGS) entry which is preliminary data.</text>
</comment>
<name>A0A8H6IZR2_9PEZI</name>
<dbReference type="SUPFAM" id="SSF48208">
    <property type="entry name" value="Six-hairpin glycosidases"/>
    <property type="match status" value="1"/>
</dbReference>
<dbReference type="PANTHER" id="PTHR36845:SF1">
    <property type="entry name" value="HYDROLASE, PUTATIVE (AFU_ORTHOLOGUE AFUA_7G05090)-RELATED"/>
    <property type="match status" value="1"/>
</dbReference>
<evidence type="ECO:0000313" key="3">
    <source>
        <dbReference type="EMBL" id="KAF6803391.1"/>
    </source>
</evidence>
<evidence type="ECO:0000313" key="4">
    <source>
        <dbReference type="Proteomes" id="UP000639643"/>
    </source>
</evidence>
<comment type="similarity">
    <text evidence="2">Belongs to the glycosyl hydrolase 88 family.</text>
</comment>